<evidence type="ECO:0000259" key="8">
    <source>
        <dbReference type="PROSITE" id="PS50059"/>
    </source>
</evidence>
<name>A0A3D4V7B6_9BACT</name>
<evidence type="ECO:0000256" key="4">
    <source>
        <dbReference type="ARBA" id="ARBA00023235"/>
    </source>
</evidence>
<keyword evidence="4 5" id="KW-0413">Isomerase</keyword>
<dbReference type="Proteomes" id="UP000264071">
    <property type="component" value="Unassembled WGS sequence"/>
</dbReference>
<evidence type="ECO:0000256" key="2">
    <source>
        <dbReference type="ARBA" id="ARBA00006577"/>
    </source>
</evidence>
<comment type="similarity">
    <text evidence="2 6">Belongs to the FKBP-type PPIase family.</text>
</comment>
<dbReference type="InterPro" id="IPR046357">
    <property type="entry name" value="PPIase_dom_sf"/>
</dbReference>
<dbReference type="GO" id="GO:0003755">
    <property type="term" value="F:peptidyl-prolyl cis-trans isomerase activity"/>
    <property type="evidence" value="ECO:0007669"/>
    <property type="project" value="UniProtKB-UniRule"/>
</dbReference>
<evidence type="ECO:0000256" key="7">
    <source>
        <dbReference type="SAM" id="SignalP"/>
    </source>
</evidence>
<keyword evidence="7" id="KW-0732">Signal</keyword>
<sequence>MFRTLIRRVAPLVGAVLLTTACGSDATPDIPSNPAVETYAASLGVNIAQMTRKSDNLFIQDLVVGTGAEAIAGRSMDVHYTGYFINGNRFETSVGRTPINLTLGIGQVIPGWDQGLAGMKVGGRRKLVIGSALAYGRGGSGSIPPNTTLVFDVELVTVR</sequence>
<dbReference type="Gene3D" id="3.10.50.40">
    <property type="match status" value="1"/>
</dbReference>
<keyword evidence="3 5" id="KW-0697">Rotamase</keyword>
<dbReference type="AlphaFoldDB" id="A0A3D4V7B6"/>
<dbReference type="PANTHER" id="PTHR43811:SF19">
    <property type="entry name" value="39 KDA FK506-BINDING NUCLEAR PROTEIN"/>
    <property type="match status" value="1"/>
</dbReference>
<dbReference type="FunFam" id="3.10.50.40:FF:000006">
    <property type="entry name" value="Peptidyl-prolyl cis-trans isomerase"/>
    <property type="match status" value="1"/>
</dbReference>
<comment type="catalytic activity">
    <reaction evidence="1 5 6">
        <text>[protein]-peptidylproline (omega=180) = [protein]-peptidylproline (omega=0)</text>
        <dbReference type="Rhea" id="RHEA:16237"/>
        <dbReference type="Rhea" id="RHEA-COMP:10747"/>
        <dbReference type="Rhea" id="RHEA-COMP:10748"/>
        <dbReference type="ChEBI" id="CHEBI:83833"/>
        <dbReference type="ChEBI" id="CHEBI:83834"/>
        <dbReference type="EC" id="5.2.1.8"/>
    </reaction>
</comment>
<evidence type="ECO:0000256" key="1">
    <source>
        <dbReference type="ARBA" id="ARBA00000971"/>
    </source>
</evidence>
<evidence type="ECO:0000256" key="5">
    <source>
        <dbReference type="PROSITE-ProRule" id="PRU00277"/>
    </source>
</evidence>
<feature type="chain" id="PRO_5017767751" description="Peptidyl-prolyl cis-trans isomerase" evidence="7">
    <location>
        <begin position="27"/>
        <end position="159"/>
    </location>
</feature>
<dbReference type="SUPFAM" id="SSF54534">
    <property type="entry name" value="FKBP-like"/>
    <property type="match status" value="1"/>
</dbReference>
<reference evidence="9 10" key="1">
    <citation type="journal article" date="2018" name="Nat. Biotechnol.">
        <title>A standardized bacterial taxonomy based on genome phylogeny substantially revises the tree of life.</title>
        <authorList>
            <person name="Parks D.H."/>
            <person name="Chuvochina M."/>
            <person name="Waite D.W."/>
            <person name="Rinke C."/>
            <person name="Skarshewski A."/>
            <person name="Chaumeil P.A."/>
            <person name="Hugenholtz P."/>
        </authorList>
    </citation>
    <scope>NUCLEOTIDE SEQUENCE [LARGE SCALE GENOMIC DNA]</scope>
    <source>
        <strain evidence="9">UBA8844</strain>
    </source>
</reference>
<accession>A0A3D4V7B6</accession>
<evidence type="ECO:0000256" key="3">
    <source>
        <dbReference type="ARBA" id="ARBA00023110"/>
    </source>
</evidence>
<gene>
    <name evidence="9" type="ORF">DGD08_07140</name>
</gene>
<organism evidence="9 10">
    <name type="scientific">Gemmatimonas aurantiaca</name>
    <dbReference type="NCBI Taxonomy" id="173480"/>
    <lineage>
        <taxon>Bacteria</taxon>
        <taxon>Pseudomonadati</taxon>
        <taxon>Gemmatimonadota</taxon>
        <taxon>Gemmatimonadia</taxon>
        <taxon>Gemmatimonadales</taxon>
        <taxon>Gemmatimonadaceae</taxon>
        <taxon>Gemmatimonas</taxon>
    </lineage>
</organism>
<feature type="domain" description="PPIase FKBP-type" evidence="8">
    <location>
        <begin position="73"/>
        <end position="159"/>
    </location>
</feature>
<feature type="signal peptide" evidence="7">
    <location>
        <begin position="1"/>
        <end position="26"/>
    </location>
</feature>
<dbReference type="PANTHER" id="PTHR43811">
    <property type="entry name" value="FKBP-TYPE PEPTIDYL-PROLYL CIS-TRANS ISOMERASE FKPA"/>
    <property type="match status" value="1"/>
</dbReference>
<dbReference type="EC" id="5.2.1.8" evidence="6"/>
<proteinExistence type="inferred from homology"/>
<protein>
    <recommendedName>
        <fullName evidence="6">Peptidyl-prolyl cis-trans isomerase</fullName>
        <ecNumber evidence="6">5.2.1.8</ecNumber>
    </recommendedName>
</protein>
<dbReference type="InterPro" id="IPR001179">
    <property type="entry name" value="PPIase_FKBP_dom"/>
</dbReference>
<dbReference type="EMBL" id="DPIY01000006">
    <property type="protein sequence ID" value="HCT56975.1"/>
    <property type="molecule type" value="Genomic_DNA"/>
</dbReference>
<evidence type="ECO:0000256" key="6">
    <source>
        <dbReference type="RuleBase" id="RU003915"/>
    </source>
</evidence>
<comment type="caution">
    <text evidence="9">The sequence shown here is derived from an EMBL/GenBank/DDBJ whole genome shotgun (WGS) entry which is preliminary data.</text>
</comment>
<dbReference type="PROSITE" id="PS51257">
    <property type="entry name" value="PROKAR_LIPOPROTEIN"/>
    <property type="match status" value="1"/>
</dbReference>
<dbReference type="PROSITE" id="PS50059">
    <property type="entry name" value="FKBP_PPIASE"/>
    <property type="match status" value="1"/>
</dbReference>
<evidence type="ECO:0000313" key="10">
    <source>
        <dbReference type="Proteomes" id="UP000264071"/>
    </source>
</evidence>
<dbReference type="Pfam" id="PF00254">
    <property type="entry name" value="FKBP_C"/>
    <property type="match status" value="1"/>
</dbReference>
<evidence type="ECO:0000313" key="9">
    <source>
        <dbReference type="EMBL" id="HCT56975.1"/>
    </source>
</evidence>